<evidence type="ECO:0000313" key="2">
    <source>
        <dbReference type="EMBL" id="EEH55274.1"/>
    </source>
</evidence>
<dbReference type="RefSeq" id="XP_003060505.1">
    <property type="nucleotide sequence ID" value="XM_003060459.1"/>
</dbReference>
<name>C1MY47_MICPC</name>
<keyword evidence="3" id="KW-1185">Reference proteome</keyword>
<dbReference type="OMA" id="PESWHAS"/>
<protein>
    <submittedName>
        <fullName evidence="2">Predicted protein</fullName>
    </submittedName>
</protein>
<feature type="region of interest" description="Disordered" evidence="1">
    <location>
        <begin position="267"/>
        <end position="300"/>
    </location>
</feature>
<organism evidence="3">
    <name type="scientific">Micromonas pusilla (strain CCMP1545)</name>
    <name type="common">Picoplanktonic green alga</name>
    <dbReference type="NCBI Taxonomy" id="564608"/>
    <lineage>
        <taxon>Eukaryota</taxon>
        <taxon>Viridiplantae</taxon>
        <taxon>Chlorophyta</taxon>
        <taxon>Mamiellophyceae</taxon>
        <taxon>Mamiellales</taxon>
        <taxon>Mamiellaceae</taxon>
        <taxon>Micromonas</taxon>
    </lineage>
</organism>
<feature type="region of interest" description="Disordered" evidence="1">
    <location>
        <begin position="100"/>
        <end position="241"/>
    </location>
</feature>
<dbReference type="AlphaFoldDB" id="C1MY47"/>
<feature type="region of interest" description="Disordered" evidence="1">
    <location>
        <begin position="1"/>
        <end position="55"/>
    </location>
</feature>
<evidence type="ECO:0000256" key="1">
    <source>
        <dbReference type="SAM" id="MobiDB-lite"/>
    </source>
</evidence>
<dbReference type="OrthoDB" id="10650511at2759"/>
<reference evidence="2 3" key="1">
    <citation type="journal article" date="2009" name="Science">
        <title>Green evolution and dynamic adaptations revealed by genomes of the marine picoeukaryotes Micromonas.</title>
        <authorList>
            <person name="Worden A.Z."/>
            <person name="Lee J.H."/>
            <person name="Mock T."/>
            <person name="Rouze P."/>
            <person name="Simmons M.P."/>
            <person name="Aerts A.L."/>
            <person name="Allen A.E."/>
            <person name="Cuvelier M.L."/>
            <person name="Derelle E."/>
            <person name="Everett M.V."/>
            <person name="Foulon E."/>
            <person name="Grimwood J."/>
            <person name="Gundlach H."/>
            <person name="Henrissat B."/>
            <person name="Napoli C."/>
            <person name="McDonald S.M."/>
            <person name="Parker M.S."/>
            <person name="Rombauts S."/>
            <person name="Salamov A."/>
            <person name="Von Dassow P."/>
            <person name="Badger J.H."/>
            <person name="Coutinho P.M."/>
            <person name="Demir E."/>
            <person name="Dubchak I."/>
            <person name="Gentemann C."/>
            <person name="Eikrem W."/>
            <person name="Gready J.E."/>
            <person name="John U."/>
            <person name="Lanier W."/>
            <person name="Lindquist E.A."/>
            <person name="Lucas S."/>
            <person name="Mayer K.F."/>
            <person name="Moreau H."/>
            <person name="Not F."/>
            <person name="Otillar R."/>
            <person name="Panaud O."/>
            <person name="Pangilinan J."/>
            <person name="Paulsen I."/>
            <person name="Piegu B."/>
            <person name="Poliakov A."/>
            <person name="Robbens S."/>
            <person name="Schmutz J."/>
            <person name="Toulza E."/>
            <person name="Wyss T."/>
            <person name="Zelensky A."/>
            <person name="Zhou K."/>
            <person name="Armbrust E.V."/>
            <person name="Bhattacharya D."/>
            <person name="Goodenough U.W."/>
            <person name="Van de Peer Y."/>
            <person name="Grigoriev I.V."/>
        </authorList>
    </citation>
    <scope>NUCLEOTIDE SEQUENCE [LARGE SCALE GENOMIC DNA]</scope>
    <source>
        <strain evidence="2 3">CCMP1545</strain>
    </source>
</reference>
<proteinExistence type="predicted"/>
<feature type="compositionally biased region" description="Gly residues" evidence="1">
    <location>
        <begin position="169"/>
        <end position="178"/>
    </location>
</feature>
<dbReference type="EMBL" id="GG663742">
    <property type="protein sequence ID" value="EEH55274.1"/>
    <property type="molecule type" value="Genomic_DNA"/>
</dbReference>
<feature type="compositionally biased region" description="Basic and acidic residues" evidence="1">
    <location>
        <begin position="111"/>
        <end position="138"/>
    </location>
</feature>
<dbReference type="KEGG" id="mpp:MICPUCDRAFT_60399"/>
<evidence type="ECO:0000313" key="3">
    <source>
        <dbReference type="Proteomes" id="UP000001876"/>
    </source>
</evidence>
<sequence length="427" mass="46492">MPREAGPPSPQSSMELFGTRKKHLPQQGEDRHPFLDGDDVDYRFPGARKKGPEGAYLPGYRTDTIIVPEWKSSVAPMKPLQWDAAGLTNARRSEMNYCQGMGRQTKAVPGKPRDDNEEPRRGKGRRFTERSHLTEMGRDPIAAHAGVGGEYNAVGRAPSPRRERPSIESGGGGGGGGFSLDERSPMDGPESPGAKVLRSIIDASSPEGGRGEPVAGVRTGAKTDDLDPFYRTSRARVETPAEWSVRRAALSDPNAIGDDREMAKLGAFKRRGTERPPKDSLSVAEGTAIVGPEWGSGEPEDWKTVRKGKGQFEHNDPFRQSAEMDGVVEYKHARGATGTADAYTLVDPRAEERARQERAIADALEENVRENAAAAARYKEAVDSNNGILSNYLYEVTGVNAAEQPLPQRGRTPQKPGPPESWHASLY</sequence>
<accession>C1MY47</accession>
<gene>
    <name evidence="2" type="ORF">MICPUCDRAFT_60399</name>
</gene>
<feature type="region of interest" description="Disordered" evidence="1">
    <location>
        <begin position="403"/>
        <end position="427"/>
    </location>
</feature>
<dbReference type="Proteomes" id="UP000001876">
    <property type="component" value="Unassembled WGS sequence"/>
</dbReference>
<feature type="compositionally biased region" description="Pro residues" evidence="1">
    <location>
        <begin position="1"/>
        <end position="10"/>
    </location>
</feature>
<dbReference type="GeneID" id="9686245"/>